<evidence type="ECO:0000256" key="1">
    <source>
        <dbReference type="ARBA" id="ARBA00022527"/>
    </source>
</evidence>
<evidence type="ECO:0000259" key="4">
    <source>
        <dbReference type="PROSITE" id="PS50011"/>
    </source>
</evidence>
<accession>F2PLG1</accession>
<dbReference type="InterPro" id="IPR000719">
    <property type="entry name" value="Prot_kinase_dom"/>
</dbReference>
<dbReference type="OrthoDB" id="5979581at2759"/>
<protein>
    <submittedName>
        <fullName evidence="5">Serine/threonine protein kinase</fullName>
    </submittedName>
</protein>
<reference evidence="6" key="1">
    <citation type="journal article" date="2012" name="MBio">
        <title>Comparative genome analysis of Trichophyton rubrum and related dermatophytes reveals candidate genes involved in infection.</title>
        <authorList>
            <person name="Martinez D.A."/>
            <person name="Oliver B.G."/>
            <person name="Graeser Y."/>
            <person name="Goldberg J.M."/>
            <person name="Li W."/>
            <person name="Martinez-Rossi N.M."/>
            <person name="Monod M."/>
            <person name="Shelest E."/>
            <person name="Barton R.C."/>
            <person name="Birch E."/>
            <person name="Brakhage A.A."/>
            <person name="Chen Z."/>
            <person name="Gurr S.J."/>
            <person name="Heiman D."/>
            <person name="Heitman J."/>
            <person name="Kosti I."/>
            <person name="Rossi A."/>
            <person name="Saif S."/>
            <person name="Samalova M."/>
            <person name="Saunders C.W."/>
            <person name="Shea T."/>
            <person name="Summerbell R.C."/>
            <person name="Xu J."/>
            <person name="Young S."/>
            <person name="Zeng Q."/>
            <person name="Birren B.W."/>
            <person name="Cuomo C.A."/>
            <person name="White T.C."/>
        </authorList>
    </citation>
    <scope>NUCLEOTIDE SEQUENCE [LARGE SCALE GENOMIC DNA]</scope>
    <source>
        <strain evidence="6">ATCC MYA-4606 / CBS 127.97</strain>
    </source>
</reference>
<dbReference type="InterPro" id="IPR011009">
    <property type="entry name" value="Kinase-like_dom_sf"/>
</dbReference>
<keyword evidence="6" id="KW-1185">Reference proteome</keyword>
<gene>
    <name evidence="5" type="ORF">TEQG_01560</name>
</gene>
<dbReference type="AlphaFoldDB" id="F2PLG1"/>
<name>F2PLG1_TRIEC</name>
<dbReference type="SMART" id="SM00220">
    <property type="entry name" value="S_TKc"/>
    <property type="match status" value="1"/>
</dbReference>
<dbReference type="EMBL" id="DS995723">
    <property type="protein sequence ID" value="EGE02526.1"/>
    <property type="molecule type" value="Genomic_DNA"/>
</dbReference>
<dbReference type="InterPro" id="IPR050117">
    <property type="entry name" value="MAPK"/>
</dbReference>
<keyword evidence="3" id="KW-0067">ATP-binding</keyword>
<organism evidence="5 6">
    <name type="scientific">Trichophyton equinum (strain ATCC MYA-4606 / CBS 127.97)</name>
    <name type="common">Horse ringworm fungus</name>
    <dbReference type="NCBI Taxonomy" id="559882"/>
    <lineage>
        <taxon>Eukaryota</taxon>
        <taxon>Fungi</taxon>
        <taxon>Dikarya</taxon>
        <taxon>Ascomycota</taxon>
        <taxon>Pezizomycotina</taxon>
        <taxon>Eurotiomycetes</taxon>
        <taxon>Eurotiomycetidae</taxon>
        <taxon>Onygenales</taxon>
        <taxon>Arthrodermataceae</taxon>
        <taxon>Trichophyton</taxon>
    </lineage>
</organism>
<dbReference type="VEuPathDB" id="FungiDB:TEQG_01560"/>
<dbReference type="PROSITE" id="PS50011">
    <property type="entry name" value="PROTEIN_KINASE_DOM"/>
    <property type="match status" value="1"/>
</dbReference>
<keyword evidence="5" id="KW-0418">Kinase</keyword>
<dbReference type="Gene3D" id="1.10.510.10">
    <property type="entry name" value="Transferase(Phosphotransferase) domain 1"/>
    <property type="match status" value="1"/>
</dbReference>
<feature type="domain" description="Protein kinase" evidence="4">
    <location>
        <begin position="31"/>
        <end position="389"/>
    </location>
</feature>
<keyword evidence="1 5" id="KW-0723">Serine/threonine-protein kinase</keyword>
<evidence type="ECO:0000313" key="5">
    <source>
        <dbReference type="EMBL" id="EGE02526.1"/>
    </source>
</evidence>
<evidence type="ECO:0000256" key="3">
    <source>
        <dbReference type="ARBA" id="ARBA00022840"/>
    </source>
</evidence>
<dbReference type="GO" id="GO:0005524">
    <property type="term" value="F:ATP binding"/>
    <property type="evidence" value="ECO:0007669"/>
    <property type="project" value="UniProtKB-KW"/>
</dbReference>
<dbReference type="SUPFAM" id="SSF56112">
    <property type="entry name" value="Protein kinase-like (PK-like)"/>
    <property type="match status" value="1"/>
</dbReference>
<dbReference type="eggNOG" id="KOG1290">
    <property type="taxonomic scope" value="Eukaryota"/>
</dbReference>
<proteinExistence type="predicted"/>
<keyword evidence="2" id="KW-0547">Nucleotide-binding</keyword>
<dbReference type="Proteomes" id="UP000009169">
    <property type="component" value="Unassembled WGS sequence"/>
</dbReference>
<dbReference type="GO" id="GO:0004674">
    <property type="term" value="F:protein serine/threonine kinase activity"/>
    <property type="evidence" value="ECO:0007669"/>
    <property type="project" value="UniProtKB-KW"/>
</dbReference>
<keyword evidence="5" id="KW-0808">Transferase</keyword>
<evidence type="ECO:0000256" key="2">
    <source>
        <dbReference type="ARBA" id="ARBA00022741"/>
    </source>
</evidence>
<dbReference type="HOGENOM" id="CLU_680056_0_0_1"/>
<dbReference type="PANTHER" id="PTHR24055">
    <property type="entry name" value="MITOGEN-ACTIVATED PROTEIN KINASE"/>
    <property type="match status" value="1"/>
</dbReference>
<dbReference type="Pfam" id="PF00069">
    <property type="entry name" value="Pkinase"/>
    <property type="match status" value="1"/>
</dbReference>
<sequence length="405" mass="46507">MALQGEICIYSSKPGWYSAYRDVTVYVHTCRTRKRGLGDPGYASYFTVLHYLSRRSWKCTRGEGYDEVVVDEIDVYSYPSLSESEIEDLETLQGCLGAFGRNDEGRIVWRIGDDSIISPLINFDKAASSILHIINLYAASFTNASQFRLLDHLIHYMDQWSGICTSSTCGSSIHKPYEVPTHRLDGKPSAPHAPLHVVYPMKQNMPSNEMTDPEILISDYGTSFAVSKTTSPRLHTPTLYAPPEDFFNDRIIGTAADVWTLGVVLYDAMGERPLFETFAWDPDDIIAEMVNTLGYEQMPERWWNSWKCRSEFFNEDGSWVSNFRRIGTPVFRRLHQRMWDMGRGETPESCQWDVAGGELKALEDMLRSMMTFEPAQRPTARQLMASEYMVKWALPAWQKQMRRKQ</sequence>
<evidence type="ECO:0000313" key="6">
    <source>
        <dbReference type="Proteomes" id="UP000009169"/>
    </source>
</evidence>